<reference evidence="2 3" key="1">
    <citation type="submission" date="2017-11" db="EMBL/GenBank/DDBJ databases">
        <authorList>
            <person name="Han C.G."/>
        </authorList>
    </citation>
    <scope>NUCLEOTIDE SEQUENCE [LARGE SCALE GENOMIC DNA]</scope>
    <source>
        <strain evidence="2 3">A11</strain>
    </source>
</reference>
<keyword evidence="1" id="KW-0472">Membrane</keyword>
<reference evidence="2 3" key="2">
    <citation type="submission" date="2018-01" db="EMBL/GenBank/DDBJ databases">
        <title>Genomic study of Klebsiella pneumoniae.</title>
        <authorList>
            <person name="Yang Y."/>
            <person name="Bicalho R."/>
        </authorList>
    </citation>
    <scope>NUCLEOTIDE SEQUENCE [LARGE SCALE GENOMIC DNA]</scope>
    <source>
        <strain evidence="2 3">A11</strain>
    </source>
</reference>
<dbReference type="SUPFAM" id="SSF103473">
    <property type="entry name" value="MFS general substrate transporter"/>
    <property type="match status" value="1"/>
</dbReference>
<dbReference type="AlphaFoldDB" id="A0A2J4QHG2"/>
<accession>A0A2J4QHG2</accession>
<sequence length="75" mass="7615">VQHHAPREAVGSAYGIVNGIGNICAAFIPLLMGMVMKSAGSVSSGFSVLVVSQLMTLCAGGVLLLRMRRAAAVSA</sequence>
<feature type="non-terminal residue" evidence="2">
    <location>
        <position position="1"/>
    </location>
</feature>
<dbReference type="InterPro" id="IPR036259">
    <property type="entry name" value="MFS_trans_sf"/>
</dbReference>
<keyword evidence="1" id="KW-1133">Transmembrane helix</keyword>
<feature type="transmembrane region" description="Helical" evidence="1">
    <location>
        <begin position="44"/>
        <end position="65"/>
    </location>
</feature>
<dbReference type="Proteomes" id="UP000234505">
    <property type="component" value="Unassembled WGS sequence"/>
</dbReference>
<protein>
    <submittedName>
        <fullName evidence="2">MFS transporter</fullName>
    </submittedName>
</protein>
<gene>
    <name evidence="2" type="ORF">CWN50_22935</name>
</gene>
<dbReference type="Gene3D" id="1.20.1250.20">
    <property type="entry name" value="MFS general substrate transporter like domains"/>
    <property type="match status" value="1"/>
</dbReference>
<proteinExistence type="predicted"/>
<dbReference type="EMBL" id="PIDS01000946">
    <property type="protein sequence ID" value="PLL30494.1"/>
    <property type="molecule type" value="Genomic_DNA"/>
</dbReference>
<evidence type="ECO:0000256" key="1">
    <source>
        <dbReference type="SAM" id="Phobius"/>
    </source>
</evidence>
<comment type="caution">
    <text evidence="2">The sequence shown here is derived from an EMBL/GenBank/DDBJ whole genome shotgun (WGS) entry which is preliminary data.</text>
</comment>
<organism evidence="2 3">
    <name type="scientific">Klebsiella michiganensis</name>
    <dbReference type="NCBI Taxonomy" id="1134687"/>
    <lineage>
        <taxon>Bacteria</taxon>
        <taxon>Pseudomonadati</taxon>
        <taxon>Pseudomonadota</taxon>
        <taxon>Gammaproteobacteria</taxon>
        <taxon>Enterobacterales</taxon>
        <taxon>Enterobacteriaceae</taxon>
        <taxon>Klebsiella/Raoultella group</taxon>
        <taxon>Klebsiella</taxon>
    </lineage>
</organism>
<evidence type="ECO:0000313" key="3">
    <source>
        <dbReference type="Proteomes" id="UP000234505"/>
    </source>
</evidence>
<evidence type="ECO:0000313" key="2">
    <source>
        <dbReference type="EMBL" id="PLL30494.1"/>
    </source>
</evidence>
<feature type="transmembrane region" description="Helical" evidence="1">
    <location>
        <begin position="12"/>
        <end position="32"/>
    </location>
</feature>
<keyword evidence="1" id="KW-0812">Transmembrane</keyword>
<name>A0A2J4QHG2_9ENTR</name>